<evidence type="ECO:0000256" key="2">
    <source>
        <dbReference type="ARBA" id="ARBA00023125"/>
    </source>
</evidence>
<dbReference type="EMBL" id="JACJLL010000113">
    <property type="protein sequence ID" value="MBM6820430.1"/>
    <property type="molecule type" value="Genomic_DNA"/>
</dbReference>
<dbReference type="RefSeq" id="WP_195964339.1">
    <property type="nucleotide sequence ID" value="NZ_JACJLL010000113.1"/>
</dbReference>
<organism evidence="5 6">
    <name type="scientific">Clostridium saudiense</name>
    <dbReference type="NCBI Taxonomy" id="1414720"/>
    <lineage>
        <taxon>Bacteria</taxon>
        <taxon>Bacillati</taxon>
        <taxon>Bacillota</taxon>
        <taxon>Clostridia</taxon>
        <taxon>Eubacteriales</taxon>
        <taxon>Clostridiaceae</taxon>
        <taxon>Clostridium</taxon>
    </lineage>
</organism>
<evidence type="ECO:0000256" key="1">
    <source>
        <dbReference type="ARBA" id="ARBA00023015"/>
    </source>
</evidence>
<evidence type="ECO:0000313" key="6">
    <source>
        <dbReference type="Proteomes" id="UP000767334"/>
    </source>
</evidence>
<reference evidence="5 6" key="1">
    <citation type="journal article" date="2021" name="Sci. Rep.">
        <title>The distribution of antibiotic resistance genes in chicken gut microbiota commensals.</title>
        <authorList>
            <person name="Juricova H."/>
            <person name="Matiasovicova J."/>
            <person name="Kubasova T."/>
            <person name="Cejkova D."/>
            <person name="Rychlik I."/>
        </authorList>
    </citation>
    <scope>NUCLEOTIDE SEQUENCE [LARGE SCALE GENOMIC DNA]</scope>
    <source>
        <strain evidence="5 6">An435</strain>
    </source>
</reference>
<dbReference type="InterPro" id="IPR036390">
    <property type="entry name" value="WH_DNA-bd_sf"/>
</dbReference>
<dbReference type="Gene3D" id="1.20.120.530">
    <property type="entry name" value="GntR ligand-binding domain-like"/>
    <property type="match status" value="1"/>
</dbReference>
<evidence type="ECO:0000313" key="5">
    <source>
        <dbReference type="EMBL" id="MBM6820430.1"/>
    </source>
</evidence>
<dbReference type="InterPro" id="IPR036388">
    <property type="entry name" value="WH-like_DNA-bd_sf"/>
</dbReference>
<dbReference type="SMART" id="SM00345">
    <property type="entry name" value="HTH_GNTR"/>
    <property type="match status" value="1"/>
</dbReference>
<dbReference type="SUPFAM" id="SSF48008">
    <property type="entry name" value="GntR ligand-binding domain-like"/>
    <property type="match status" value="1"/>
</dbReference>
<dbReference type="InterPro" id="IPR011711">
    <property type="entry name" value="GntR_C"/>
</dbReference>
<gene>
    <name evidence="5" type="ORF">H6A19_14000</name>
</gene>
<evidence type="ECO:0000259" key="4">
    <source>
        <dbReference type="PROSITE" id="PS50949"/>
    </source>
</evidence>
<protein>
    <submittedName>
        <fullName evidence="5">FadR family transcriptional regulator</fullName>
    </submittedName>
</protein>
<feature type="domain" description="HTH gntR-type" evidence="4">
    <location>
        <begin position="8"/>
        <end position="76"/>
    </location>
</feature>
<dbReference type="PRINTS" id="PR00035">
    <property type="entry name" value="HTHGNTR"/>
</dbReference>
<keyword evidence="3" id="KW-0804">Transcription</keyword>
<name>A0ABS2FIQ4_9CLOT</name>
<dbReference type="InterPro" id="IPR008920">
    <property type="entry name" value="TF_FadR/GntR_C"/>
</dbReference>
<dbReference type="SUPFAM" id="SSF46785">
    <property type="entry name" value="Winged helix' DNA-binding domain"/>
    <property type="match status" value="1"/>
</dbReference>
<dbReference type="SMART" id="SM00895">
    <property type="entry name" value="FCD"/>
    <property type="match status" value="1"/>
</dbReference>
<dbReference type="Proteomes" id="UP000767334">
    <property type="component" value="Unassembled WGS sequence"/>
</dbReference>
<dbReference type="PROSITE" id="PS50949">
    <property type="entry name" value="HTH_GNTR"/>
    <property type="match status" value="1"/>
</dbReference>
<keyword evidence="6" id="KW-1185">Reference proteome</keyword>
<proteinExistence type="predicted"/>
<dbReference type="PANTHER" id="PTHR43537:SF43">
    <property type="entry name" value="GNTR-FAMILY TRANSCRIPTIONAL REGULATOR"/>
    <property type="match status" value="1"/>
</dbReference>
<dbReference type="CDD" id="cd07377">
    <property type="entry name" value="WHTH_GntR"/>
    <property type="match status" value="1"/>
</dbReference>
<keyword evidence="2" id="KW-0238">DNA-binding</keyword>
<accession>A0ABS2FIQ4</accession>
<dbReference type="Pfam" id="PF00392">
    <property type="entry name" value="GntR"/>
    <property type="match status" value="1"/>
</dbReference>
<dbReference type="PANTHER" id="PTHR43537">
    <property type="entry name" value="TRANSCRIPTIONAL REGULATOR, GNTR FAMILY"/>
    <property type="match status" value="1"/>
</dbReference>
<dbReference type="Gene3D" id="1.10.10.10">
    <property type="entry name" value="Winged helix-like DNA-binding domain superfamily/Winged helix DNA-binding domain"/>
    <property type="match status" value="1"/>
</dbReference>
<dbReference type="InterPro" id="IPR000524">
    <property type="entry name" value="Tscrpt_reg_HTH_GntR"/>
</dbReference>
<sequence length="231" mass="27039">MSEKNKDTKVYTKVIKDIKEKILSGELKNGDRLPSEREMAEKLEVSRTSIREAIRVLEIMGLIESKRGSGNYIANSFGNSLFEPLSIMFMLQEYSPEDIHELRETLEIECCRVASKRMSDDDIKLLNDIVDKMYKTNDEEQSLLLDIRFHNIIVKSSDNPLIVNMLEVISQLMDKFIKEARKIILCEENNREILLNSHKEIVLSLQERDEEKAIYSMKKHFEIIKQAYENY</sequence>
<evidence type="ECO:0000256" key="3">
    <source>
        <dbReference type="ARBA" id="ARBA00023163"/>
    </source>
</evidence>
<keyword evidence="1" id="KW-0805">Transcription regulation</keyword>
<comment type="caution">
    <text evidence="5">The sequence shown here is derived from an EMBL/GenBank/DDBJ whole genome shotgun (WGS) entry which is preliminary data.</text>
</comment>
<dbReference type="Pfam" id="PF07729">
    <property type="entry name" value="FCD"/>
    <property type="match status" value="1"/>
</dbReference>